<gene>
    <name evidence="1" type="ordered locus">MTR_7g064820</name>
</gene>
<accession>G7L5J0</accession>
<dbReference type="Proteomes" id="UP000002051">
    <property type="component" value="Unassembled WGS sequence"/>
</dbReference>
<dbReference type="HOGENOM" id="CLU_2376052_0_0_1"/>
<organism evidence="1 3">
    <name type="scientific">Medicago truncatula</name>
    <name type="common">Barrel medic</name>
    <name type="synonym">Medicago tribuloides</name>
    <dbReference type="NCBI Taxonomy" id="3880"/>
    <lineage>
        <taxon>Eukaryota</taxon>
        <taxon>Viridiplantae</taxon>
        <taxon>Streptophyta</taxon>
        <taxon>Embryophyta</taxon>
        <taxon>Tracheophyta</taxon>
        <taxon>Spermatophyta</taxon>
        <taxon>Magnoliopsida</taxon>
        <taxon>eudicotyledons</taxon>
        <taxon>Gunneridae</taxon>
        <taxon>Pentapetalae</taxon>
        <taxon>rosids</taxon>
        <taxon>fabids</taxon>
        <taxon>Fabales</taxon>
        <taxon>Fabaceae</taxon>
        <taxon>Papilionoideae</taxon>
        <taxon>50 kb inversion clade</taxon>
        <taxon>NPAAA clade</taxon>
        <taxon>Hologalegina</taxon>
        <taxon>IRL clade</taxon>
        <taxon>Trifolieae</taxon>
        <taxon>Medicago</taxon>
    </lineage>
</organism>
<reference evidence="1 3" key="2">
    <citation type="journal article" date="2014" name="BMC Genomics">
        <title>An improved genome release (version Mt4.0) for the model legume Medicago truncatula.</title>
        <authorList>
            <person name="Tang H."/>
            <person name="Krishnakumar V."/>
            <person name="Bidwell S."/>
            <person name="Rosen B."/>
            <person name="Chan A."/>
            <person name="Zhou S."/>
            <person name="Gentzbittel L."/>
            <person name="Childs K.L."/>
            <person name="Yandell M."/>
            <person name="Gundlach H."/>
            <person name="Mayer K.F."/>
            <person name="Schwartz D.C."/>
            <person name="Town C.D."/>
        </authorList>
    </citation>
    <scope>GENOME REANNOTATION</scope>
    <source>
        <strain evidence="2 3">cv. Jemalong A17</strain>
    </source>
</reference>
<evidence type="ECO:0000313" key="1">
    <source>
        <dbReference type="EMBL" id="AES79357.1"/>
    </source>
</evidence>
<dbReference type="EMBL" id="CM001223">
    <property type="protein sequence ID" value="AES79357.1"/>
    <property type="molecule type" value="Genomic_DNA"/>
</dbReference>
<proteinExistence type="predicted"/>
<reference evidence="1 3" key="1">
    <citation type="journal article" date="2011" name="Nature">
        <title>The Medicago genome provides insight into the evolution of rhizobial symbioses.</title>
        <authorList>
            <person name="Young N.D."/>
            <person name="Debelle F."/>
            <person name="Oldroyd G.E."/>
            <person name="Geurts R."/>
            <person name="Cannon S.B."/>
            <person name="Udvardi M.K."/>
            <person name="Benedito V.A."/>
            <person name="Mayer K.F."/>
            <person name="Gouzy J."/>
            <person name="Schoof H."/>
            <person name="Van de Peer Y."/>
            <person name="Proost S."/>
            <person name="Cook D.R."/>
            <person name="Meyers B.C."/>
            <person name="Spannagl M."/>
            <person name="Cheung F."/>
            <person name="De Mita S."/>
            <person name="Krishnakumar V."/>
            <person name="Gundlach H."/>
            <person name="Zhou S."/>
            <person name="Mudge J."/>
            <person name="Bharti A.K."/>
            <person name="Murray J.D."/>
            <person name="Naoumkina M.A."/>
            <person name="Rosen B."/>
            <person name="Silverstein K.A."/>
            <person name="Tang H."/>
            <person name="Rombauts S."/>
            <person name="Zhao P.X."/>
            <person name="Zhou P."/>
            <person name="Barbe V."/>
            <person name="Bardou P."/>
            <person name="Bechner M."/>
            <person name="Bellec A."/>
            <person name="Berger A."/>
            <person name="Berges H."/>
            <person name="Bidwell S."/>
            <person name="Bisseling T."/>
            <person name="Choisne N."/>
            <person name="Couloux A."/>
            <person name="Denny R."/>
            <person name="Deshpande S."/>
            <person name="Dai X."/>
            <person name="Doyle J.J."/>
            <person name="Dudez A.M."/>
            <person name="Farmer A.D."/>
            <person name="Fouteau S."/>
            <person name="Franken C."/>
            <person name="Gibelin C."/>
            <person name="Gish J."/>
            <person name="Goldstein S."/>
            <person name="Gonzalez A.J."/>
            <person name="Green P.J."/>
            <person name="Hallab A."/>
            <person name="Hartog M."/>
            <person name="Hua A."/>
            <person name="Humphray S.J."/>
            <person name="Jeong D.H."/>
            <person name="Jing Y."/>
            <person name="Jocker A."/>
            <person name="Kenton S.M."/>
            <person name="Kim D.J."/>
            <person name="Klee K."/>
            <person name="Lai H."/>
            <person name="Lang C."/>
            <person name="Lin S."/>
            <person name="Macmil S.L."/>
            <person name="Magdelenat G."/>
            <person name="Matthews L."/>
            <person name="McCorrison J."/>
            <person name="Monaghan E.L."/>
            <person name="Mun J.H."/>
            <person name="Najar F.Z."/>
            <person name="Nicholson C."/>
            <person name="Noirot C."/>
            <person name="O'Bleness M."/>
            <person name="Paule C.R."/>
            <person name="Poulain J."/>
            <person name="Prion F."/>
            <person name="Qin B."/>
            <person name="Qu C."/>
            <person name="Retzel E.F."/>
            <person name="Riddle C."/>
            <person name="Sallet E."/>
            <person name="Samain S."/>
            <person name="Samson N."/>
            <person name="Sanders I."/>
            <person name="Saurat O."/>
            <person name="Scarpelli C."/>
            <person name="Schiex T."/>
            <person name="Segurens B."/>
            <person name="Severin A.J."/>
            <person name="Sherrier D.J."/>
            <person name="Shi R."/>
            <person name="Sims S."/>
            <person name="Singer S.R."/>
            <person name="Sinharoy S."/>
            <person name="Sterck L."/>
            <person name="Viollet A."/>
            <person name="Wang B.B."/>
            <person name="Wang K."/>
            <person name="Wang M."/>
            <person name="Wang X."/>
            <person name="Warfsmann J."/>
            <person name="Weissenbach J."/>
            <person name="White D.D."/>
            <person name="White J.D."/>
            <person name="Wiley G.B."/>
            <person name="Wincker P."/>
            <person name="Xing Y."/>
            <person name="Yang L."/>
            <person name="Yao Z."/>
            <person name="Ying F."/>
            <person name="Zhai J."/>
            <person name="Zhou L."/>
            <person name="Zuber A."/>
            <person name="Denarie J."/>
            <person name="Dixon R.A."/>
            <person name="May G.D."/>
            <person name="Schwartz D.C."/>
            <person name="Rogers J."/>
            <person name="Quetier F."/>
            <person name="Town C.D."/>
            <person name="Roe B.A."/>
        </authorList>
    </citation>
    <scope>NUCLEOTIDE SEQUENCE [LARGE SCALE GENOMIC DNA]</scope>
    <source>
        <strain evidence="1">A17</strain>
        <strain evidence="2 3">cv. Jemalong A17</strain>
    </source>
</reference>
<reference evidence="2" key="3">
    <citation type="submission" date="2015-04" db="UniProtKB">
        <authorList>
            <consortium name="EnsemblPlants"/>
        </authorList>
    </citation>
    <scope>IDENTIFICATION</scope>
    <source>
        <strain evidence="2">cv. Jemalong A17</strain>
    </source>
</reference>
<keyword evidence="3" id="KW-1185">Reference proteome</keyword>
<evidence type="ECO:0000313" key="2">
    <source>
        <dbReference type="EnsemblPlants" id="AES79357"/>
    </source>
</evidence>
<protein>
    <submittedName>
        <fullName evidence="1 2">Uncharacterized protein</fullName>
    </submittedName>
</protein>
<name>G7L5J0_MEDTR</name>
<sequence length="95" mass="11318">MDMHGILWLEMMEFLIFKDGKDFKESKEEVLTVLQKTRKERESFGKKEGESRRNIGYWEGRVWGLIFLHNIKPFSFGGTKALYWRRILSGIEGFI</sequence>
<dbReference type="AlphaFoldDB" id="G7L5J0"/>
<dbReference type="EnsemblPlants" id="AES79357">
    <property type="protein sequence ID" value="AES79357"/>
    <property type="gene ID" value="MTR_7g064820"/>
</dbReference>
<evidence type="ECO:0000313" key="3">
    <source>
        <dbReference type="Proteomes" id="UP000002051"/>
    </source>
</evidence>
<dbReference type="PaxDb" id="3880-AES79357"/>